<comment type="caution">
    <text evidence="1">The sequence shown here is derived from an EMBL/GenBank/DDBJ whole genome shotgun (WGS) entry which is preliminary data.</text>
</comment>
<sequence length="68" mass="8367">MKYDDVRRLRGVDGVWLRLKFWLNREPIPRRPIIANLSHLSDHQRRDIGLDEELRYVDWRALRANGWR</sequence>
<accession>A0A370HHY9</accession>
<protein>
    <submittedName>
        <fullName evidence="1">Uncharacterized protein DUF1127</fullName>
    </submittedName>
</protein>
<organism evidence="1 2">
    <name type="scientific">Microvirga subterranea</name>
    <dbReference type="NCBI Taxonomy" id="186651"/>
    <lineage>
        <taxon>Bacteria</taxon>
        <taxon>Pseudomonadati</taxon>
        <taxon>Pseudomonadota</taxon>
        <taxon>Alphaproteobacteria</taxon>
        <taxon>Hyphomicrobiales</taxon>
        <taxon>Methylobacteriaceae</taxon>
        <taxon>Microvirga</taxon>
    </lineage>
</organism>
<reference evidence="1 2" key="1">
    <citation type="submission" date="2018-07" db="EMBL/GenBank/DDBJ databases">
        <title>Genomic Encyclopedia of Type Strains, Phase IV (KMG-IV): sequencing the most valuable type-strain genomes for metagenomic binning, comparative biology and taxonomic classification.</title>
        <authorList>
            <person name="Goeker M."/>
        </authorList>
    </citation>
    <scope>NUCLEOTIDE SEQUENCE [LARGE SCALE GENOMIC DNA]</scope>
    <source>
        <strain evidence="1 2">DSM 14364</strain>
    </source>
</reference>
<dbReference type="AlphaFoldDB" id="A0A370HHY9"/>
<dbReference type="Proteomes" id="UP000254925">
    <property type="component" value="Unassembled WGS sequence"/>
</dbReference>
<name>A0A370HHY9_9HYPH</name>
<dbReference type="OrthoDB" id="8021129at2"/>
<keyword evidence="2" id="KW-1185">Reference proteome</keyword>
<dbReference type="EMBL" id="QQBB01000008">
    <property type="protein sequence ID" value="RDI56785.1"/>
    <property type="molecule type" value="Genomic_DNA"/>
</dbReference>
<gene>
    <name evidence="1" type="ORF">DES45_108134</name>
</gene>
<evidence type="ECO:0000313" key="1">
    <source>
        <dbReference type="EMBL" id="RDI56785.1"/>
    </source>
</evidence>
<evidence type="ECO:0000313" key="2">
    <source>
        <dbReference type="Proteomes" id="UP000254925"/>
    </source>
</evidence>
<dbReference type="RefSeq" id="WP_114771744.1">
    <property type="nucleotide sequence ID" value="NZ_QQBB01000008.1"/>
</dbReference>
<proteinExistence type="predicted"/>